<sequence>MTLFLKKNCNLVSALLQFNLSHSATQSQPYCMVKWLILRCKNNVFTNYCPRLVYFM</sequence>
<protein>
    <submittedName>
        <fullName evidence="1">Uncharacterized protein</fullName>
    </submittedName>
</protein>
<comment type="caution">
    <text evidence="1">The sequence shown here is derived from an EMBL/GenBank/DDBJ whole genome shotgun (WGS) entry which is preliminary data.</text>
</comment>
<evidence type="ECO:0000313" key="1">
    <source>
        <dbReference type="EMBL" id="EHO67033.1"/>
    </source>
</evidence>
<dbReference type="STRING" id="999422.HMPREF9944_02358"/>
<dbReference type="Proteomes" id="UP000003167">
    <property type="component" value="Unassembled WGS sequence"/>
</dbReference>
<gene>
    <name evidence="1" type="ORF">HMPREF9944_02358</name>
</gene>
<organism evidence="1 2">
    <name type="scientific">Segatella maculosa OT 289</name>
    <dbReference type="NCBI Taxonomy" id="999422"/>
    <lineage>
        <taxon>Bacteria</taxon>
        <taxon>Pseudomonadati</taxon>
        <taxon>Bacteroidota</taxon>
        <taxon>Bacteroidia</taxon>
        <taxon>Bacteroidales</taxon>
        <taxon>Prevotellaceae</taxon>
        <taxon>Segatella</taxon>
    </lineage>
</organism>
<name>H1HQ33_9BACT</name>
<accession>H1HQ33</accession>
<keyword evidence="2" id="KW-1185">Reference proteome</keyword>
<evidence type="ECO:0000313" key="2">
    <source>
        <dbReference type="Proteomes" id="UP000003167"/>
    </source>
</evidence>
<reference evidence="1 2" key="1">
    <citation type="submission" date="2011-12" db="EMBL/GenBank/DDBJ databases">
        <title>The Genome Sequence of Prevotella maculosa OT 289.</title>
        <authorList>
            <consortium name="The Broad Institute Genome Sequencing Platform"/>
            <person name="Earl A."/>
            <person name="Ward D."/>
            <person name="Feldgarden M."/>
            <person name="Gevers D."/>
            <person name="Izard J."/>
            <person name="Blanton J.M."/>
            <person name="Mathney J."/>
            <person name="Tanner A.C."/>
            <person name="Dewhirst F.E."/>
            <person name="Young S.K."/>
            <person name="Zeng Q."/>
            <person name="Gargeya S."/>
            <person name="Fitzgerald M."/>
            <person name="Haas B."/>
            <person name="Abouelleil A."/>
            <person name="Alvarado L."/>
            <person name="Arachchi H.M."/>
            <person name="Berlin A."/>
            <person name="Chapman S.B."/>
            <person name="Gearin G."/>
            <person name="Goldberg J."/>
            <person name="Griggs A."/>
            <person name="Gujja S."/>
            <person name="Hansen M."/>
            <person name="Heiman D."/>
            <person name="Howarth C."/>
            <person name="Larimer J."/>
            <person name="Lui A."/>
            <person name="MacDonald P.J.P."/>
            <person name="McCowen C."/>
            <person name="Montmayeur A."/>
            <person name="Murphy C."/>
            <person name="Neiman D."/>
            <person name="Pearson M."/>
            <person name="Priest M."/>
            <person name="Roberts A."/>
            <person name="Saif S."/>
            <person name="Shea T."/>
            <person name="Sisk P."/>
            <person name="Stolte C."/>
            <person name="Sykes S."/>
            <person name="Wortman J."/>
            <person name="Nusbaum C."/>
            <person name="Birren B."/>
        </authorList>
    </citation>
    <scope>NUCLEOTIDE SEQUENCE [LARGE SCALE GENOMIC DNA]</scope>
    <source>
        <strain evidence="1 2">OT 289</strain>
    </source>
</reference>
<proteinExistence type="predicted"/>
<dbReference type="AlphaFoldDB" id="H1HQ33"/>
<dbReference type="EMBL" id="AGEK01000039">
    <property type="protein sequence ID" value="EHO67033.1"/>
    <property type="molecule type" value="Genomic_DNA"/>
</dbReference>
<dbReference type="HOGENOM" id="CLU_3010471_0_0_10"/>